<dbReference type="InterPro" id="IPR013341">
    <property type="entry name" value="Mandelate_racemase_N_dom"/>
</dbReference>
<evidence type="ECO:0000256" key="4">
    <source>
        <dbReference type="ARBA" id="ARBA00023239"/>
    </source>
</evidence>
<feature type="active site" description="Proton donor" evidence="5">
    <location>
        <position position="162"/>
    </location>
</feature>
<evidence type="ECO:0000256" key="3">
    <source>
        <dbReference type="ARBA" id="ARBA00023235"/>
    </source>
</evidence>
<dbReference type="UniPathway" id="UPA00079"/>
<dbReference type="SFLD" id="SFLDS00001">
    <property type="entry name" value="Enolase"/>
    <property type="match status" value="1"/>
</dbReference>
<dbReference type="CDD" id="cd03320">
    <property type="entry name" value="OSBS"/>
    <property type="match status" value="1"/>
</dbReference>
<feature type="binding site" evidence="5">
    <location>
        <position position="241"/>
    </location>
    <ligand>
        <name>Mg(2+)</name>
        <dbReference type="ChEBI" id="CHEBI:18420"/>
    </ligand>
</feature>
<dbReference type="PANTHER" id="PTHR48073">
    <property type="entry name" value="O-SUCCINYLBENZOATE SYNTHASE-RELATED"/>
    <property type="match status" value="1"/>
</dbReference>
<feature type="binding site" evidence="5">
    <location>
        <position position="217"/>
    </location>
    <ligand>
        <name>Mg(2+)</name>
        <dbReference type="ChEBI" id="CHEBI:18420"/>
    </ligand>
</feature>
<evidence type="ECO:0000313" key="9">
    <source>
        <dbReference type="Proteomes" id="UP000252985"/>
    </source>
</evidence>
<feature type="binding site" evidence="5">
    <location>
        <position position="191"/>
    </location>
    <ligand>
        <name>Mg(2+)</name>
        <dbReference type="ChEBI" id="CHEBI:18420"/>
    </ligand>
</feature>
<comment type="pathway">
    <text evidence="5">Quinol/quinone metabolism; menaquinone biosynthesis.</text>
</comment>
<name>A0A345EEM5_9EURY</name>
<sequence length="357" mass="36130">MNRRDFSLTLTRPLGTAAGTIRRREGDLLRLDAGTYGVGEATPLPGWTESLADCRAALDAVVDGGDEALRGAVDADQYDPLTDAPTTLTDPLTDAPAARHAVESAVLDARGRREGRPLAALLADEPVATVPVNATIGDGSPEETVTAAIDAVDAGFSCLKVKVGAGDLDRDVTRLRAVRAAVGDDVALRADANAAWDRETAREAVAALATLDLSYLEQPLAPDDLDGHAALRGRGVGVALDETLATTPARDVLDAGAADVLVLKPMALGGPAQAYAVAELALAAGVDPVVTTTVDAAPARTAAVHVAGAIPDVRPCGLATAGALEADLVPDPAPVESGTVAVPEGPGVAGDAFDGLF</sequence>
<dbReference type="RefSeq" id="WP_114586378.1">
    <property type="nucleotide sequence ID" value="NZ_CP031148.1"/>
</dbReference>
<dbReference type="SUPFAM" id="SSF54826">
    <property type="entry name" value="Enolase N-terminal domain-like"/>
    <property type="match status" value="1"/>
</dbReference>
<comment type="similarity">
    <text evidence="5">Belongs to the mandelate racemase/muconate lactonizing enzyme family. MenC type 1 subfamily.</text>
</comment>
<dbReference type="Gene3D" id="3.20.20.120">
    <property type="entry name" value="Enolase-like C-terminal domain"/>
    <property type="match status" value="1"/>
</dbReference>
<evidence type="ECO:0000313" key="7">
    <source>
        <dbReference type="EMBL" id="AXG07247.1"/>
    </source>
</evidence>
<comment type="cofactor">
    <cofactor evidence="5">
        <name>a divalent metal cation</name>
        <dbReference type="ChEBI" id="CHEBI:60240"/>
    </cofactor>
</comment>
<dbReference type="InterPro" id="IPR029017">
    <property type="entry name" value="Enolase-like_N"/>
</dbReference>
<keyword evidence="4 5" id="KW-0456">Lyase</keyword>
<dbReference type="InterPro" id="IPR036849">
    <property type="entry name" value="Enolase-like_C_sf"/>
</dbReference>
<dbReference type="InterPro" id="IPR029065">
    <property type="entry name" value="Enolase_C-like"/>
</dbReference>
<keyword evidence="3" id="KW-0413">Isomerase</keyword>
<dbReference type="HAMAP" id="MF_00470">
    <property type="entry name" value="MenC_1"/>
    <property type="match status" value="1"/>
</dbReference>
<comment type="pathway">
    <text evidence="5">Quinol/quinone metabolism; 1,4-dihydroxy-2-naphthoate biosynthesis; 1,4-dihydroxy-2-naphthoate from chorismate: step 4/7.</text>
</comment>
<feature type="active site" description="Proton acceptor" evidence="5">
    <location>
        <position position="264"/>
    </location>
</feature>
<dbReference type="KEGG" id="haj:DU500_12900"/>
<dbReference type="KEGG" id="haq:DU484_12785"/>
<keyword evidence="2 5" id="KW-0460">Magnesium</keyword>
<dbReference type="Proteomes" id="UP000252985">
    <property type="component" value="Chromosome"/>
</dbReference>
<dbReference type="SFLD" id="SFLDG00180">
    <property type="entry name" value="muconate_cycloisomerase"/>
    <property type="match status" value="1"/>
</dbReference>
<feature type="domain" description="Mandelate racemase/muconate lactonizing enzyme C-terminal" evidence="6">
    <location>
        <begin position="141"/>
        <end position="238"/>
    </location>
</feature>
<evidence type="ECO:0000256" key="2">
    <source>
        <dbReference type="ARBA" id="ARBA00022842"/>
    </source>
</evidence>
<dbReference type="OrthoDB" id="214520at2157"/>
<keyword evidence="1 5" id="KW-0479">Metal-binding</keyword>
<dbReference type="GO" id="GO:0009234">
    <property type="term" value="P:menaquinone biosynthetic process"/>
    <property type="evidence" value="ECO:0007669"/>
    <property type="project" value="UniProtKB-UniRule"/>
</dbReference>
<dbReference type="GO" id="GO:0000287">
    <property type="term" value="F:magnesium ion binding"/>
    <property type="evidence" value="ECO:0007669"/>
    <property type="project" value="UniProtKB-UniRule"/>
</dbReference>
<dbReference type="GeneID" id="37287869"/>
<evidence type="ECO:0000313" key="10">
    <source>
        <dbReference type="Proteomes" id="UP000253273"/>
    </source>
</evidence>
<proteinExistence type="inferred from homology"/>
<dbReference type="UniPathway" id="UPA01057">
    <property type="reaction ID" value="UER00165"/>
</dbReference>
<accession>A0A345E4X5</accession>
<dbReference type="EC" id="4.2.1.113" evidence="5"/>
<dbReference type="GO" id="GO:0016854">
    <property type="term" value="F:racemase and epimerase activity"/>
    <property type="evidence" value="ECO:0007669"/>
    <property type="project" value="UniProtKB-ARBA"/>
</dbReference>
<dbReference type="GO" id="GO:0009063">
    <property type="term" value="P:amino acid catabolic process"/>
    <property type="evidence" value="ECO:0007669"/>
    <property type="project" value="InterPro"/>
</dbReference>
<dbReference type="PANTHER" id="PTHR48073:SF2">
    <property type="entry name" value="O-SUCCINYLBENZOATE SYNTHASE"/>
    <property type="match status" value="1"/>
</dbReference>
<dbReference type="EMBL" id="CP031148">
    <property type="protein sequence ID" value="AXG10647.1"/>
    <property type="molecule type" value="Genomic_DNA"/>
</dbReference>
<dbReference type="Gene3D" id="3.30.390.10">
    <property type="entry name" value="Enolase-like, N-terminal domain"/>
    <property type="match status" value="1"/>
</dbReference>
<reference evidence="7 10" key="2">
    <citation type="submission" date="2018-07" db="EMBL/GenBank/DDBJ databases">
        <title>Genome sequences of Haloplanus sp. CBA1113.</title>
        <authorList>
            <person name="Kim Y.B."/>
            <person name="Roh S.W."/>
        </authorList>
    </citation>
    <scope>NUCLEOTIDE SEQUENCE [LARGE SCALE GENOMIC DNA]</scope>
    <source>
        <strain evidence="7 10">CBA1113</strain>
    </source>
</reference>
<comment type="catalytic activity">
    <reaction evidence="5">
        <text>(1R,6R)-6-hydroxy-2-succinyl-cyclohexa-2,4-diene-1-carboxylate = 2-succinylbenzoate + H2O</text>
        <dbReference type="Rhea" id="RHEA:10196"/>
        <dbReference type="ChEBI" id="CHEBI:15377"/>
        <dbReference type="ChEBI" id="CHEBI:18325"/>
        <dbReference type="ChEBI" id="CHEBI:58689"/>
        <dbReference type="EC" id="4.2.1.113"/>
    </reaction>
</comment>
<reference evidence="8 9" key="1">
    <citation type="submission" date="2018-07" db="EMBL/GenBank/DDBJ databases">
        <title>Genome sequences of Haloplanus sp. CBA1112.</title>
        <authorList>
            <person name="Kim Y.B."/>
            <person name="Roh S.W."/>
        </authorList>
    </citation>
    <scope>NUCLEOTIDE SEQUENCE [LARGE SCALE GENOMIC DNA]</scope>
    <source>
        <strain evidence="8 9">CBA1112</strain>
    </source>
</reference>
<dbReference type="SUPFAM" id="SSF51604">
    <property type="entry name" value="Enolase C-terminal domain-like"/>
    <property type="match status" value="1"/>
</dbReference>
<dbReference type="Pfam" id="PF02746">
    <property type="entry name" value="MR_MLE_N"/>
    <property type="match status" value="1"/>
</dbReference>
<dbReference type="InterPro" id="IPR018110">
    <property type="entry name" value="Mandel_Rmase/mucon_lact_enz_CS"/>
</dbReference>
<keyword evidence="5" id="KW-0474">Menaquinone biosynthesis</keyword>
<dbReference type="PROSITE" id="PS00909">
    <property type="entry name" value="MR_MLE_2"/>
    <property type="match status" value="1"/>
</dbReference>
<evidence type="ECO:0000256" key="5">
    <source>
        <dbReference type="HAMAP-Rule" id="MF_00470"/>
    </source>
</evidence>
<dbReference type="SMART" id="SM00922">
    <property type="entry name" value="MR_MLE"/>
    <property type="match status" value="1"/>
</dbReference>
<comment type="function">
    <text evidence="5">Converts 2-succinyl-6-hydroxy-2,4-cyclohexadiene-1-carboxylate (SHCHC) to 2-succinylbenzoate (OSB).</text>
</comment>
<dbReference type="Pfam" id="PF13378">
    <property type="entry name" value="MR_MLE_C"/>
    <property type="match status" value="1"/>
</dbReference>
<dbReference type="EMBL" id="CP031150">
    <property type="protein sequence ID" value="AXG07247.1"/>
    <property type="molecule type" value="Genomic_DNA"/>
</dbReference>
<dbReference type="Proteomes" id="UP000253273">
    <property type="component" value="Chromosome"/>
</dbReference>
<evidence type="ECO:0000259" key="6">
    <source>
        <dbReference type="SMART" id="SM00922"/>
    </source>
</evidence>
<dbReference type="AlphaFoldDB" id="A0A345EEM5"/>
<gene>
    <name evidence="5" type="primary">menC</name>
    <name evidence="8" type="ORF">DU484_12785</name>
    <name evidence="7" type="ORF">DU500_12900</name>
</gene>
<dbReference type="GO" id="GO:0043748">
    <property type="term" value="F:O-succinylbenzoate synthase activity"/>
    <property type="evidence" value="ECO:0007669"/>
    <property type="project" value="UniProtKB-EC"/>
</dbReference>
<accession>A0A345EEM5</accession>
<dbReference type="InterPro" id="IPR013342">
    <property type="entry name" value="Mandelate_racemase_C"/>
</dbReference>
<evidence type="ECO:0000256" key="1">
    <source>
        <dbReference type="ARBA" id="ARBA00022723"/>
    </source>
</evidence>
<organism evidence="8 9">
    <name type="scientific">Haloplanus rubicundus</name>
    <dbReference type="NCBI Taxonomy" id="1547898"/>
    <lineage>
        <taxon>Archaea</taxon>
        <taxon>Methanobacteriati</taxon>
        <taxon>Methanobacteriota</taxon>
        <taxon>Stenosarchaea group</taxon>
        <taxon>Halobacteria</taxon>
        <taxon>Halobacteriales</taxon>
        <taxon>Haloferacaceae</taxon>
        <taxon>Haloplanus</taxon>
    </lineage>
</organism>
<dbReference type="SFLD" id="SFLDF00009">
    <property type="entry name" value="o-succinylbenzoate_synthase"/>
    <property type="match status" value="1"/>
</dbReference>
<dbReference type="InterPro" id="IPR010196">
    <property type="entry name" value="OSB_synthase_MenC1"/>
</dbReference>
<evidence type="ECO:0000313" key="8">
    <source>
        <dbReference type="EMBL" id="AXG10647.1"/>
    </source>
</evidence>
<protein>
    <recommendedName>
        <fullName evidence="5">o-succinylbenzoate synthase</fullName>
        <shortName evidence="5">OSB synthase</shortName>
        <shortName evidence="5">OSBS</shortName>
        <ecNumber evidence="5">4.2.1.113</ecNumber>
    </recommendedName>
    <alternativeName>
        <fullName evidence="5">4-(2'-carboxyphenyl)-4-oxybutyric acid synthase</fullName>
    </alternativeName>
    <alternativeName>
        <fullName evidence="5">o-succinylbenzoic acid synthase</fullName>
    </alternativeName>
</protein>
<keyword evidence="10" id="KW-1185">Reference proteome</keyword>